<dbReference type="PANTHER" id="PTHR30093:SF2">
    <property type="entry name" value="TYPE II SECRETION SYSTEM PROTEIN H"/>
    <property type="match status" value="1"/>
</dbReference>
<proteinExistence type="predicted"/>
<dbReference type="InterPro" id="IPR045584">
    <property type="entry name" value="Pilin-like"/>
</dbReference>
<keyword evidence="1" id="KW-0472">Membrane</keyword>
<dbReference type="Gene3D" id="3.30.700.10">
    <property type="entry name" value="Glycoprotein, Type 4 Pilin"/>
    <property type="match status" value="1"/>
</dbReference>
<dbReference type="PROSITE" id="PS00409">
    <property type="entry name" value="PROKAR_NTER_METHYL"/>
    <property type="match status" value="1"/>
</dbReference>
<feature type="domain" description="DUF1559" evidence="2">
    <location>
        <begin position="31"/>
        <end position="298"/>
    </location>
</feature>
<dbReference type="InterPro" id="IPR012902">
    <property type="entry name" value="N_methyl_site"/>
</dbReference>
<dbReference type="Pfam" id="PF07963">
    <property type="entry name" value="N_methyl"/>
    <property type="match status" value="1"/>
</dbReference>
<gene>
    <name evidence="3" type="primary">pulG_12</name>
    <name evidence="3" type="ORF">Pan216_47040</name>
</gene>
<dbReference type="InterPro" id="IPR011453">
    <property type="entry name" value="DUF1559"/>
</dbReference>
<dbReference type="RefSeq" id="WP_419192857.1">
    <property type="nucleotide sequence ID" value="NZ_CP036279.1"/>
</dbReference>
<reference evidence="3 4" key="1">
    <citation type="submission" date="2019-02" db="EMBL/GenBank/DDBJ databases">
        <title>Deep-cultivation of Planctomycetes and their phenomic and genomic characterization uncovers novel biology.</title>
        <authorList>
            <person name="Wiegand S."/>
            <person name="Jogler M."/>
            <person name="Boedeker C."/>
            <person name="Pinto D."/>
            <person name="Vollmers J."/>
            <person name="Rivas-Marin E."/>
            <person name="Kohn T."/>
            <person name="Peeters S.H."/>
            <person name="Heuer A."/>
            <person name="Rast P."/>
            <person name="Oberbeckmann S."/>
            <person name="Bunk B."/>
            <person name="Jeske O."/>
            <person name="Meyerdierks A."/>
            <person name="Storesund J.E."/>
            <person name="Kallscheuer N."/>
            <person name="Luecker S."/>
            <person name="Lage O.M."/>
            <person name="Pohl T."/>
            <person name="Merkel B.J."/>
            <person name="Hornburger P."/>
            <person name="Mueller R.-W."/>
            <person name="Bruemmer F."/>
            <person name="Labrenz M."/>
            <person name="Spormann A.M."/>
            <person name="Op den Camp H."/>
            <person name="Overmann J."/>
            <person name="Amann R."/>
            <person name="Jetten M.S.M."/>
            <person name="Mascher T."/>
            <person name="Medema M.H."/>
            <person name="Devos D.P."/>
            <person name="Kaster A.-K."/>
            <person name="Ovreas L."/>
            <person name="Rohde M."/>
            <person name="Galperin M.Y."/>
            <person name="Jogler C."/>
        </authorList>
    </citation>
    <scope>NUCLEOTIDE SEQUENCE [LARGE SCALE GENOMIC DNA]</scope>
    <source>
        <strain evidence="3 4">Pan216</strain>
    </source>
</reference>
<dbReference type="Proteomes" id="UP000317093">
    <property type="component" value="Chromosome"/>
</dbReference>
<keyword evidence="4" id="KW-1185">Reference proteome</keyword>
<evidence type="ECO:0000256" key="1">
    <source>
        <dbReference type="SAM" id="Phobius"/>
    </source>
</evidence>
<name>A0A518BA81_9BACT</name>
<dbReference type="KEGG" id="knv:Pan216_47040"/>
<keyword evidence="1" id="KW-1133">Transmembrane helix</keyword>
<evidence type="ECO:0000259" key="2">
    <source>
        <dbReference type="Pfam" id="PF07596"/>
    </source>
</evidence>
<dbReference type="PANTHER" id="PTHR30093">
    <property type="entry name" value="GENERAL SECRETION PATHWAY PROTEIN G"/>
    <property type="match status" value="1"/>
</dbReference>
<protein>
    <submittedName>
        <fullName evidence="3">Type II secretion system protein G</fullName>
    </submittedName>
</protein>
<dbReference type="InterPro" id="IPR027558">
    <property type="entry name" value="Pre_pil_HX9DG_C"/>
</dbReference>
<dbReference type="NCBIfam" id="TIGR02532">
    <property type="entry name" value="IV_pilin_GFxxxE"/>
    <property type="match status" value="1"/>
</dbReference>
<dbReference type="SUPFAM" id="SSF54523">
    <property type="entry name" value="Pili subunits"/>
    <property type="match status" value="1"/>
</dbReference>
<dbReference type="NCBIfam" id="TIGR04294">
    <property type="entry name" value="pre_pil_HX9DG"/>
    <property type="match status" value="1"/>
</dbReference>
<dbReference type="AlphaFoldDB" id="A0A518BA81"/>
<sequence>MRHRRGFTLVELLVVIAIIGILVSLLLPAVQQARESARRSQCANNLKQIGLALHSYHEAHGGFPPMLIYQTDTAQCTYTGGNVAGECNDPSWGWASLILPQLDLSGLYERLGPGAIPLDDAATTPELLELMQERIAVFRCPTDSAADAISSGRFIPDMGGSSPKVARANYIGVNGDGGYYSLALRQAGNGIFGSRNISTNLSKISDGASKTLMVGERASRMPGETSDRYSHWVGASMGNRDNSGGSGVREVAGSTGYPMNFPDTDWRFRHWFSSLHPGGAHFTMGDGSVRFLNETIDLDLYKNLSIVDDGSIIEF</sequence>
<keyword evidence="1" id="KW-0812">Transmembrane</keyword>
<accession>A0A518BA81</accession>
<organism evidence="3 4">
    <name type="scientific">Kolteria novifilia</name>
    <dbReference type="NCBI Taxonomy" id="2527975"/>
    <lineage>
        <taxon>Bacteria</taxon>
        <taxon>Pseudomonadati</taxon>
        <taxon>Planctomycetota</taxon>
        <taxon>Planctomycetia</taxon>
        <taxon>Kolteriales</taxon>
        <taxon>Kolteriaceae</taxon>
        <taxon>Kolteria</taxon>
    </lineage>
</organism>
<dbReference type="EMBL" id="CP036279">
    <property type="protein sequence ID" value="QDU63823.1"/>
    <property type="molecule type" value="Genomic_DNA"/>
</dbReference>
<evidence type="ECO:0000313" key="4">
    <source>
        <dbReference type="Proteomes" id="UP000317093"/>
    </source>
</evidence>
<feature type="transmembrane region" description="Helical" evidence="1">
    <location>
        <begin position="12"/>
        <end position="30"/>
    </location>
</feature>
<dbReference type="Pfam" id="PF07596">
    <property type="entry name" value="SBP_bac_10"/>
    <property type="match status" value="1"/>
</dbReference>
<evidence type="ECO:0000313" key="3">
    <source>
        <dbReference type="EMBL" id="QDU63823.1"/>
    </source>
</evidence>